<keyword evidence="1" id="KW-0808">Transferase</keyword>
<organism evidence="1">
    <name type="scientific">Pseudidiomarina aestuarii</name>
    <dbReference type="NCBI Taxonomy" id="624146"/>
    <lineage>
        <taxon>Bacteria</taxon>
        <taxon>Pseudomonadati</taxon>
        <taxon>Pseudomonadota</taxon>
        <taxon>Gammaproteobacteria</taxon>
        <taxon>Alteromonadales</taxon>
        <taxon>Idiomarinaceae</taxon>
        <taxon>Pseudidiomarina</taxon>
    </lineage>
</organism>
<comment type="caution">
    <text evidence="1">The sequence shown here is derived from an EMBL/GenBank/DDBJ whole genome shotgun (WGS) entry which is preliminary data.</text>
</comment>
<sequence>DKQRLQELSVNALDYAATHDLYSMPQRAASLIEMLATRK</sequence>
<accession>A0A2T4CT51</accession>
<dbReference type="GO" id="GO:0016740">
    <property type="term" value="F:transferase activity"/>
    <property type="evidence" value="ECO:0007669"/>
    <property type="project" value="UniProtKB-KW"/>
</dbReference>
<protein>
    <submittedName>
        <fullName evidence="1">UDP-glucose--(Heptosyl) LPS alpha1,3-glucosyltransferase WaaG</fullName>
    </submittedName>
</protein>
<name>A0A2T4CT51_9GAMM</name>
<dbReference type="EMBL" id="PYVN01000165">
    <property type="protein sequence ID" value="PTB84757.1"/>
    <property type="molecule type" value="Genomic_DNA"/>
</dbReference>
<dbReference type="AlphaFoldDB" id="A0A2T4CT51"/>
<gene>
    <name evidence="1" type="ORF">C9940_05825</name>
</gene>
<proteinExistence type="predicted"/>
<feature type="non-terminal residue" evidence="1">
    <location>
        <position position="1"/>
    </location>
</feature>
<evidence type="ECO:0000313" key="1">
    <source>
        <dbReference type="EMBL" id="PTB84757.1"/>
    </source>
</evidence>
<reference evidence="1" key="1">
    <citation type="submission" date="2018-03" db="EMBL/GenBank/DDBJ databases">
        <title>Cross-interface Injection: A General Nanoliter Liquid Handling Method Applied to Single Cells Genome Amplification Automated Nanoliter Liquid Handling Applied to Single Cell Multiple Displacement Amplification.</title>
        <authorList>
            <person name="Yun J."/>
            <person name="Xu P."/>
            <person name="Xu J."/>
            <person name="Dai X."/>
            <person name="Wang Y."/>
            <person name="Zheng X."/>
            <person name="Cao C."/>
            <person name="Yi Q."/>
            <person name="Zhu Y."/>
            <person name="Wang L."/>
            <person name="Dong Z."/>
            <person name="Huang Y."/>
            <person name="Huang L."/>
            <person name="Du W."/>
        </authorList>
    </citation>
    <scope>NUCLEOTIDE SEQUENCE [LARGE SCALE GENOMIC DNA]</scope>
    <source>
        <strain evidence="1">Z-D3-2</strain>
    </source>
</reference>